<name>A0A9D4P633_DERFA</name>
<dbReference type="InterPro" id="IPR002498">
    <property type="entry name" value="PInositol-4-P-4/5-kinase_core"/>
</dbReference>
<feature type="region of interest" description="Disordered" evidence="16">
    <location>
        <begin position="354"/>
        <end position="378"/>
    </location>
</feature>
<feature type="region of interest" description="Disordered" evidence="16">
    <location>
        <begin position="1028"/>
        <end position="1053"/>
    </location>
</feature>
<dbReference type="PROSITE" id="PS51455">
    <property type="entry name" value="PIPK"/>
    <property type="match status" value="1"/>
</dbReference>
<evidence type="ECO:0000259" key="18">
    <source>
        <dbReference type="PROSITE" id="PS51455"/>
    </source>
</evidence>
<dbReference type="Gene3D" id="3.30.810.10">
    <property type="entry name" value="2-Layer Sandwich"/>
    <property type="match status" value="1"/>
</dbReference>
<dbReference type="Gene3D" id="3.50.7.10">
    <property type="entry name" value="GroEL"/>
    <property type="match status" value="1"/>
</dbReference>
<accession>A0A9D4P633</accession>
<evidence type="ECO:0000256" key="12">
    <source>
        <dbReference type="ARBA" id="ARBA00022833"/>
    </source>
</evidence>
<feature type="region of interest" description="Disordered" evidence="16">
    <location>
        <begin position="194"/>
        <end position="220"/>
    </location>
</feature>
<feature type="region of interest" description="Disordered" evidence="16">
    <location>
        <begin position="1947"/>
        <end position="1986"/>
    </location>
</feature>
<gene>
    <name evidence="19" type="ORF">HUG17_0943</name>
</gene>
<evidence type="ECO:0000256" key="5">
    <source>
        <dbReference type="ARBA" id="ARBA00022679"/>
    </source>
</evidence>
<dbReference type="InterPro" id="IPR013083">
    <property type="entry name" value="Znf_RING/FYVE/PHD"/>
</dbReference>
<feature type="region of interest" description="Disordered" evidence="16">
    <location>
        <begin position="1498"/>
        <end position="1520"/>
    </location>
</feature>
<dbReference type="Proteomes" id="UP000828236">
    <property type="component" value="Unassembled WGS sequence"/>
</dbReference>
<feature type="compositionally biased region" description="Acidic residues" evidence="16">
    <location>
        <begin position="314"/>
        <end position="323"/>
    </location>
</feature>
<dbReference type="EC" id="2.7.1.150" evidence="3"/>
<feature type="compositionally biased region" description="Basic and acidic residues" evidence="16">
    <location>
        <begin position="1498"/>
        <end position="1509"/>
    </location>
</feature>
<dbReference type="InterPro" id="IPR044769">
    <property type="entry name" value="PIKfyve_PIPKc"/>
</dbReference>
<keyword evidence="8" id="KW-0967">Endosome</keyword>
<dbReference type="InterPro" id="IPR027483">
    <property type="entry name" value="PInositol-4-P-4/5-kinase_C_sf"/>
</dbReference>
<evidence type="ECO:0000256" key="15">
    <source>
        <dbReference type="PROSITE-ProRule" id="PRU00781"/>
    </source>
</evidence>
<dbReference type="GO" id="GO:0008270">
    <property type="term" value="F:zinc ion binding"/>
    <property type="evidence" value="ECO:0007669"/>
    <property type="project" value="UniProtKB-KW"/>
</dbReference>
<reference evidence="19" key="1">
    <citation type="submission" date="2020-06" db="EMBL/GenBank/DDBJ databases">
        <authorList>
            <person name="Ji K."/>
            <person name="Li J."/>
        </authorList>
    </citation>
    <scope>NUCLEOTIDE SEQUENCE</scope>
    <source>
        <strain evidence="19">JKM2019</strain>
        <tissue evidence="19">Whole body</tissue>
    </source>
</reference>
<feature type="region of interest" description="Disordered" evidence="16">
    <location>
        <begin position="1569"/>
        <end position="1595"/>
    </location>
</feature>
<dbReference type="PANTHER" id="PTHR45748:SF7">
    <property type="entry name" value="1-PHOSPHATIDYLINOSITOL 3-PHOSPHATE 5-KINASE-RELATED"/>
    <property type="match status" value="1"/>
</dbReference>
<feature type="domain" description="FYVE-type" evidence="17">
    <location>
        <begin position="58"/>
        <end position="128"/>
    </location>
</feature>
<evidence type="ECO:0000256" key="11">
    <source>
        <dbReference type="ARBA" id="ARBA00022786"/>
    </source>
</evidence>
<dbReference type="Pfam" id="PF01363">
    <property type="entry name" value="FYVE"/>
    <property type="match status" value="1"/>
</dbReference>
<feature type="region of interest" description="Disordered" evidence="16">
    <location>
        <begin position="303"/>
        <end position="323"/>
    </location>
</feature>
<dbReference type="PROSITE" id="PS50178">
    <property type="entry name" value="ZF_FYVE"/>
    <property type="match status" value="1"/>
</dbReference>
<feature type="compositionally biased region" description="Basic and acidic residues" evidence="16">
    <location>
        <begin position="354"/>
        <end position="371"/>
    </location>
</feature>
<evidence type="ECO:0000256" key="7">
    <source>
        <dbReference type="ARBA" id="ARBA00022741"/>
    </source>
</evidence>
<evidence type="ECO:0000256" key="3">
    <source>
        <dbReference type="ARBA" id="ARBA00012009"/>
    </source>
</evidence>
<dbReference type="Gene3D" id="3.30.800.10">
    <property type="entry name" value="Phosphatidylinositol Phosphate Kinase II Beta"/>
    <property type="match status" value="1"/>
</dbReference>
<feature type="domain" description="PIPK" evidence="18">
    <location>
        <begin position="1703"/>
        <end position="2114"/>
    </location>
</feature>
<comment type="caution">
    <text evidence="19">The sequence shown here is derived from an EMBL/GenBank/DDBJ whole genome shotgun (WGS) entry which is preliminary data.</text>
</comment>
<evidence type="ECO:0000256" key="4">
    <source>
        <dbReference type="ARBA" id="ARBA00022490"/>
    </source>
</evidence>
<dbReference type="InterPro" id="IPR011011">
    <property type="entry name" value="Znf_FYVE_PHD"/>
</dbReference>
<protein>
    <recommendedName>
        <fullName evidence="3">1-phosphatidylinositol-3-phosphate 5-kinase</fullName>
        <ecNumber evidence="3">2.7.1.150</ecNumber>
    </recommendedName>
</protein>
<dbReference type="EMBL" id="SDOV01000001">
    <property type="protein sequence ID" value="KAH7645405.1"/>
    <property type="molecule type" value="Genomic_DNA"/>
</dbReference>
<evidence type="ECO:0000256" key="10">
    <source>
        <dbReference type="ARBA" id="ARBA00022777"/>
    </source>
</evidence>
<proteinExistence type="predicted"/>
<dbReference type="Pfam" id="PF01504">
    <property type="entry name" value="PIP5K"/>
    <property type="match status" value="1"/>
</dbReference>
<evidence type="ECO:0000256" key="2">
    <source>
        <dbReference type="ARBA" id="ARBA00004496"/>
    </source>
</evidence>
<keyword evidence="13 15" id="KW-0067">ATP-binding</keyword>
<dbReference type="FunFam" id="3.50.7.10:FF:000007">
    <property type="entry name" value="1-phosphatidylinositol 3-phosphate 5-kinase isoform X1"/>
    <property type="match status" value="1"/>
</dbReference>
<dbReference type="SMART" id="SM00064">
    <property type="entry name" value="FYVE"/>
    <property type="match status" value="1"/>
</dbReference>
<dbReference type="GO" id="GO:0000285">
    <property type="term" value="F:1-phosphatidylinositol-3-phosphate 5-kinase activity"/>
    <property type="evidence" value="ECO:0007669"/>
    <property type="project" value="UniProtKB-EC"/>
</dbReference>
<dbReference type="Gene3D" id="3.30.40.10">
    <property type="entry name" value="Zinc/RING finger domain, C3HC4 (zinc finger)"/>
    <property type="match status" value="1"/>
</dbReference>
<dbReference type="InterPro" id="IPR017455">
    <property type="entry name" value="Znf_FYVE-rel"/>
</dbReference>
<keyword evidence="7 15" id="KW-0547">Nucleotide-binding</keyword>
<dbReference type="PANTHER" id="PTHR45748">
    <property type="entry name" value="1-PHOSPHATIDYLINOSITOL 3-PHOSPHATE 5-KINASE-RELATED"/>
    <property type="match status" value="1"/>
</dbReference>
<evidence type="ECO:0000256" key="13">
    <source>
        <dbReference type="ARBA" id="ARBA00022840"/>
    </source>
</evidence>
<dbReference type="Pfam" id="PF00118">
    <property type="entry name" value="Cpn60_TCP1"/>
    <property type="match status" value="1"/>
</dbReference>
<dbReference type="InterPro" id="IPR027484">
    <property type="entry name" value="PInositol-4-P-5-kinase_N"/>
</dbReference>
<reference evidence="19" key="2">
    <citation type="journal article" date="2021" name="World Allergy Organ. J.">
        <title>Chromosome-level assembly of Dermatophagoides farinae genome and transcriptome reveals two novel allergens Der f 37 and Der f 39.</title>
        <authorList>
            <person name="Chen J."/>
            <person name="Cai Z."/>
            <person name="Fan D."/>
            <person name="Hu J."/>
            <person name="Hou Y."/>
            <person name="He Y."/>
            <person name="Zhang Z."/>
            <person name="Zhao Z."/>
            <person name="Gao P."/>
            <person name="Hu W."/>
            <person name="Sun J."/>
            <person name="Li J."/>
            <person name="Ji K."/>
        </authorList>
    </citation>
    <scope>NUCLEOTIDE SEQUENCE</scope>
    <source>
        <strain evidence="19">JKM2019</strain>
    </source>
</reference>
<keyword evidence="9 14" id="KW-0863">Zinc-finger</keyword>
<organism evidence="19">
    <name type="scientific">Dermatophagoides farinae</name>
    <name type="common">American house dust mite</name>
    <dbReference type="NCBI Taxonomy" id="6954"/>
    <lineage>
        <taxon>Eukaryota</taxon>
        <taxon>Metazoa</taxon>
        <taxon>Ecdysozoa</taxon>
        <taxon>Arthropoda</taxon>
        <taxon>Chelicerata</taxon>
        <taxon>Arachnida</taxon>
        <taxon>Acari</taxon>
        <taxon>Acariformes</taxon>
        <taxon>Sarcoptiformes</taxon>
        <taxon>Astigmata</taxon>
        <taxon>Psoroptidia</taxon>
        <taxon>Analgoidea</taxon>
        <taxon>Pyroglyphidae</taxon>
        <taxon>Dermatophagoidinae</taxon>
        <taxon>Dermatophagoides</taxon>
    </lineage>
</organism>
<keyword evidence="12" id="KW-0862">Zinc</keyword>
<dbReference type="GO" id="GO:0046854">
    <property type="term" value="P:phosphatidylinositol phosphate biosynthetic process"/>
    <property type="evidence" value="ECO:0007669"/>
    <property type="project" value="TreeGrafter"/>
</dbReference>
<evidence type="ECO:0000259" key="17">
    <source>
        <dbReference type="PROSITE" id="PS50178"/>
    </source>
</evidence>
<evidence type="ECO:0000313" key="19">
    <source>
        <dbReference type="EMBL" id="KAH7645405.1"/>
    </source>
</evidence>
<dbReference type="SUPFAM" id="SSF52029">
    <property type="entry name" value="GroEL apical domain-like"/>
    <property type="match status" value="1"/>
</dbReference>
<evidence type="ECO:0000256" key="16">
    <source>
        <dbReference type="SAM" id="MobiDB-lite"/>
    </source>
</evidence>
<feature type="region of interest" description="Disordered" evidence="16">
    <location>
        <begin position="134"/>
        <end position="166"/>
    </location>
</feature>
<dbReference type="FunFam" id="3.30.40.10:FF:000510">
    <property type="entry name" value="Phosphatidylinositol 3,5-kinase"/>
    <property type="match status" value="1"/>
</dbReference>
<keyword evidence="4" id="KW-0963">Cytoplasm</keyword>
<feature type="compositionally biased region" description="Polar residues" evidence="16">
    <location>
        <begin position="1962"/>
        <end position="1986"/>
    </location>
</feature>
<feature type="compositionally biased region" description="Polar residues" evidence="16">
    <location>
        <begin position="157"/>
        <end position="166"/>
    </location>
</feature>
<evidence type="ECO:0000256" key="1">
    <source>
        <dbReference type="ARBA" id="ARBA00004177"/>
    </source>
</evidence>
<evidence type="ECO:0000256" key="14">
    <source>
        <dbReference type="PROSITE-ProRule" id="PRU00091"/>
    </source>
</evidence>
<dbReference type="GO" id="GO:0005524">
    <property type="term" value="F:ATP binding"/>
    <property type="evidence" value="ECO:0007669"/>
    <property type="project" value="UniProtKB-UniRule"/>
</dbReference>
<evidence type="ECO:0000256" key="8">
    <source>
        <dbReference type="ARBA" id="ARBA00022753"/>
    </source>
</evidence>
<sequence length="2169" mass="250804">MMDKSNNETNNLPVENDDLQMKNKRTTTMTTITTTGLIESVRRKFKSKDIGRQFWMPDSTSINCFDCATRFTTIRRRHHCRICGQIFCSNCCNEMIDSRLIDSRDSTSNNNTNSGLLRVCKYCSNRLQNLFTEKSKNNSNASNTDLRDQIHHRRKQSSSSENRKFSTSSIGDIVRFAKANFDNSDSVMIDLKKDHHHHHHHHHHRHSYQSSTPKNYRPSSAAAAVTSASFDSRFILNDELSISNDNNSLLSCSFDNVQILLDEIDETIDKREPIWVKEIDEEARLKKQANKFSFISEDKQNNNSIVNDQISHDNDDDDDDDVDEIRSSINYRSNDDDNNDKNVNDNHKIIVTDQYDNHHTNDQLDGNDDKPPQSSNQSLFNDTLIYLDRFFDKNPFFTTTNQESKLENDQRNVSIEKIDKTELPILTMNYIYNNHSERILNQILKDEKMSIDWHPILNTMAKQIADTIKLPQFLYLHSIDSYYQLNTDSSIISPSSNEICPYPMDIRKRVKIKSILNGSKNDCTIIQGLVFTKNVAHRKMRTNIDQPRILLFACSIGYDERRRSQPSSSSTSQFKLTLFDSMRLQETDYIANLVAKIELLRPDIIFVQGTVSQTALELLRQKQITVILNVKCSLLERISFFTKAELIHSPEMILNTTIVGGCQKFFLKDYQMSPDTQQQQQQQQTRRRKIYFTNTKTLMFLEGCIENIGYSVILRGSTRFQDFKKLKKILRYMMFVHYNNRLEKAYHQSFNCMPIDERMINNNNNDDDDDGDGCVSLGQYYQMMIRSNNQTIRKIIIIIIIVVTVMKILKINVKSSSTLTTKMEKVSQLTIIEDFSDPLRSTVAATVTELDPQENQYNNNSGHNKMTNEPLIQMQLLSKKLAKFLDTIPLSSSPLIRFNLPFLMYENIHHISSLRFYYPFRLLPSKRLFEHDDKSGDVFIDDDDFANYSYLFDGKQSSSNDDDDYGSKNESSKLLFLNSLTSRYMIVKPHPFLINDDYDFNQKSQQYISDFRACGPYLRYAPDFFTRNNVRGQPPPPQQQQQQHSNSNSNNNHTMMMIDECLSNLEHQNISILFSVFSLQTETVFNYCLKPKILSINYYGNNDMSLGSFLFLHFFHRQSCFNQSSMINGQTMVVTNNFNHAQEMFENTVLFNNNNNNNMATNVGRKIFCPNDNCHISMFKHLMRFTHHNGTITVYLNKLNESRNVEMPHKILTWTYCTQCQSISEYTEMSADSLAISFGKFLELKFFGNQHFNYQKFFDDEDNDADVDAELDGNRKKKNLCRHSLHKESYQFFSYDQLVVIFKYEPIVIYEIVTPAPVIPVTRNHFSKTKMIDDLKQLTEQCHEVFAKIKNELEKIQLMIQNGMTTCSTATTTNTTTTSTSNTLSNNVETMNNLAKLEEFQLMQQKEELDFNRKIKEMHFQLSIPELNQANVLDLFNLENNVAFIKKLIAEIVRSWNDRFRELFQEDSFGGQSKKRNNIDNKFITSFVNRFLSNDLESKSNNDKNHVENENNNVDVSGKDDNLSSYFSDLNEIYDTNSIESSNVDNNQEKSPNKLSLLKNKMLSKVAPKSSSSSLLTTTTTTTQDNPDSSLSSSSFTSKIFNRNIDDMNVIIEMPFDNNNSSSNNKNVNKSNQMFEHYQLPTYKDVSIIVRDRDLGSIISYSLTTPEYEQKLSAIKSEMEAKSNVINESIKVTAETNEKNKMNDSQMTNNASMAMATATTNNKNEQTELNSTSCSNNNKTVAKNASLDQQHKQNQPQEKINQHIDIQFNDVNAKFYCCIYFAELFRKFRSLIMIDGGNSARYTIRDNNHQQHNHSSCSFSEDLYIYSLANCLPWNAIGGKSGSTFLKTRDERFILKEVLKGEVKHFLTFVSDYIDYCERTLLEKLPSTLVKVVGVYQISYKNTLNNKGSIHYILVMENLFYECNHVSYIYDLKGSMRNRKIDVASTYQSNNSNKNQDEDMNTNKMIDTDSSLNSTASNSDQIRSMDNSQTAITKTTTTTNMTTTSTVLLDENLRQISIAYPLYVHVHSKIFLMEAIDRDSEFLKNHCVMDYSLLVGFDEEHNEFVVGIIDYVRLFDWGKILESRVKKIANAIDPTVVHPSAYQKRFVDAINDYFTQVPDKWYPFMKLTPLTGKPFLPDDCKQQQQKSNCDINADNVYNQSIMKLKISST</sequence>
<dbReference type="SMART" id="SM00330">
    <property type="entry name" value="PIPKc"/>
    <property type="match status" value="1"/>
</dbReference>
<keyword evidence="11" id="KW-0833">Ubl conjugation pathway</keyword>
<evidence type="ECO:0000256" key="6">
    <source>
        <dbReference type="ARBA" id="ARBA00022723"/>
    </source>
</evidence>
<dbReference type="InterPro" id="IPR002423">
    <property type="entry name" value="Cpn60/GroEL/TCP-1"/>
</dbReference>
<feature type="compositionally biased region" description="Polar residues" evidence="16">
    <location>
        <begin position="208"/>
        <end position="218"/>
    </location>
</feature>
<feature type="compositionally biased region" description="Polar residues" evidence="16">
    <location>
        <begin position="134"/>
        <end position="144"/>
    </location>
</feature>
<dbReference type="InterPro" id="IPR000306">
    <property type="entry name" value="Znf_FYVE"/>
</dbReference>
<keyword evidence="10 15" id="KW-0418">Kinase</keyword>
<dbReference type="CDD" id="cd17300">
    <property type="entry name" value="PIPKc_PIKfyve"/>
    <property type="match status" value="1"/>
</dbReference>
<dbReference type="InterPro" id="IPR027409">
    <property type="entry name" value="GroEL-like_apical_dom_sf"/>
</dbReference>
<feature type="compositionally biased region" description="Basic residues" evidence="16">
    <location>
        <begin position="194"/>
        <end position="207"/>
    </location>
</feature>
<dbReference type="SUPFAM" id="SSF57903">
    <property type="entry name" value="FYVE/PHD zinc finger"/>
    <property type="match status" value="1"/>
</dbReference>
<dbReference type="SUPFAM" id="SSF56104">
    <property type="entry name" value="SAICAR synthase-like"/>
    <property type="match status" value="2"/>
</dbReference>
<comment type="subcellular location">
    <subcellularLocation>
        <location evidence="2">Cytoplasm</location>
    </subcellularLocation>
    <subcellularLocation>
        <location evidence="1">Endosome</location>
    </subcellularLocation>
</comment>
<evidence type="ECO:0000256" key="9">
    <source>
        <dbReference type="ARBA" id="ARBA00022771"/>
    </source>
</evidence>
<keyword evidence="6" id="KW-0479">Metal-binding</keyword>
<feature type="compositionally biased region" description="Low complexity" evidence="16">
    <location>
        <begin position="1039"/>
        <end position="1053"/>
    </location>
</feature>
<dbReference type="GO" id="GO:0010008">
    <property type="term" value="C:endosome membrane"/>
    <property type="evidence" value="ECO:0007669"/>
    <property type="project" value="TreeGrafter"/>
</dbReference>
<keyword evidence="5 15" id="KW-0808">Transferase</keyword>